<accession>A0A1L3FRP5</accession>
<dbReference type="KEGG" id="bjp:RN69_42740"/>
<organism evidence="2 3">
    <name type="scientific">Bradyrhizobium japonicum</name>
    <dbReference type="NCBI Taxonomy" id="375"/>
    <lineage>
        <taxon>Bacteria</taxon>
        <taxon>Pseudomonadati</taxon>
        <taxon>Pseudomonadota</taxon>
        <taxon>Alphaproteobacteria</taxon>
        <taxon>Hyphomicrobiales</taxon>
        <taxon>Nitrobacteraceae</taxon>
        <taxon>Bradyrhizobium</taxon>
    </lineage>
</organism>
<evidence type="ECO:0000256" key="1">
    <source>
        <dbReference type="SAM" id="MobiDB-lite"/>
    </source>
</evidence>
<reference evidence="2 3" key="1">
    <citation type="submission" date="2016-11" db="EMBL/GenBank/DDBJ databases">
        <title>Complete Genome Sequence of Bradyrhizobium sp. strain J5, an isolated from soybean nodule in Hokkaido.</title>
        <authorList>
            <person name="Kanehara K."/>
        </authorList>
    </citation>
    <scope>NUCLEOTIDE SEQUENCE [LARGE SCALE GENOMIC DNA]</scope>
    <source>
        <strain evidence="2 3">J5</strain>
    </source>
</reference>
<proteinExistence type="predicted"/>
<protein>
    <submittedName>
        <fullName evidence="2">Uncharacterized protein</fullName>
    </submittedName>
</protein>
<sequence>MGRDDLSGGDFERRKQCCGAMPLVIVALAGQGAAIGQLQITLRSLQSLDRGLLVHAQHNGLRRRRDIEADNIGGFGRKVRVVALAPGLASHQVNLVAAQEPPDILDIDIAQRLGQQGAGPARKPLRWRLIQQLQNPLVGRLRIDRLLARPRLVLQPFKAMVGIAMPPKADNPRLDPNFLGDRPGAAPIRRQQNYPRPLQIALQRHR</sequence>
<dbReference type="AlphaFoldDB" id="A0A1L3FRP5"/>
<feature type="region of interest" description="Disordered" evidence="1">
    <location>
        <begin position="168"/>
        <end position="206"/>
    </location>
</feature>
<dbReference type="Proteomes" id="UP000181962">
    <property type="component" value="Chromosome"/>
</dbReference>
<evidence type="ECO:0000313" key="2">
    <source>
        <dbReference type="EMBL" id="APG15931.1"/>
    </source>
</evidence>
<name>A0A1L3FRP5_BRAJP</name>
<evidence type="ECO:0000313" key="3">
    <source>
        <dbReference type="Proteomes" id="UP000181962"/>
    </source>
</evidence>
<dbReference type="EMBL" id="CP017637">
    <property type="protein sequence ID" value="APG15931.1"/>
    <property type="molecule type" value="Genomic_DNA"/>
</dbReference>
<gene>
    <name evidence="2" type="ORF">BKD09_47385</name>
</gene>